<dbReference type="Pfam" id="PF14054">
    <property type="entry name" value="DUF4249"/>
    <property type="match status" value="1"/>
</dbReference>
<dbReference type="InterPro" id="IPR025345">
    <property type="entry name" value="DUF4249"/>
</dbReference>
<reference evidence="1" key="1">
    <citation type="submission" date="2023-08" db="EMBL/GenBank/DDBJ databases">
        <title>Comparative genomics and taxonomic characterization of three novel marine species of genus Marivirga.</title>
        <authorList>
            <person name="Muhammad N."/>
            <person name="Kim S.-G."/>
        </authorList>
    </citation>
    <scope>NUCLEOTIDE SEQUENCE [LARGE SCALE GENOMIC DNA]</scope>
    <source>
        <strain evidence="1">ABR2-2</strain>
    </source>
</reference>
<dbReference type="AlphaFoldDB" id="A0AA49GFX7"/>
<protein>
    <submittedName>
        <fullName evidence="1">DUF4249 domain-containing protein</fullName>
    </submittedName>
</protein>
<evidence type="ECO:0000313" key="2">
    <source>
        <dbReference type="Proteomes" id="UP001244443"/>
    </source>
</evidence>
<proteinExistence type="predicted"/>
<dbReference type="EMBL" id="CP129970">
    <property type="protein sequence ID" value="WKK85474.2"/>
    <property type="molecule type" value="Genomic_DNA"/>
</dbReference>
<accession>A0AA49GFX7</accession>
<sequence length="343" mass="39339">MKISHLFLSVLIFLVGCIDPLDVEVDVESPRLVVIAEISDLEEPYKVVLQRTADYKTLVNDRVTGATVSVVSSQGDEYFFEEQRAGQYFSCPAEFVGEVGEQYQLRIRTTQDKLYESSIETLLPSGEIDSAYYQKAERLVTSNTHEYNEKGIKVFCNFKDNSAKEYFMIDWQGTYKFQPSMLDTKNRYCWNTEASELEINLHDDQFSNNSLVKDYEITYLPDGLRFTEAYSFQVRLKSLTTGAYEFWSLIKQQYENDGSIFSALPAQISSNIVSLNNVEEKVLGYFTVSSVATYRIKIPHYALTGINEAQLPCKRFSPSDPVPEYCFDCTKFENSVGEEPPFW</sequence>
<keyword evidence="2" id="KW-1185">Reference proteome</keyword>
<dbReference type="PROSITE" id="PS51257">
    <property type="entry name" value="PROKAR_LIPOPROTEIN"/>
    <property type="match status" value="1"/>
</dbReference>
<dbReference type="Proteomes" id="UP001244443">
    <property type="component" value="Chromosome"/>
</dbReference>
<dbReference type="RefSeq" id="WP_308355899.1">
    <property type="nucleotide sequence ID" value="NZ_CP129970.2"/>
</dbReference>
<name>A0AA49GFX7_9BACT</name>
<evidence type="ECO:0000313" key="1">
    <source>
        <dbReference type="EMBL" id="WKK85474.2"/>
    </source>
</evidence>
<organism evidence="1 2">
    <name type="scientific">Marivirga arenosa</name>
    <dbReference type="NCBI Taxonomy" id="3059076"/>
    <lineage>
        <taxon>Bacteria</taxon>
        <taxon>Pseudomonadati</taxon>
        <taxon>Bacteroidota</taxon>
        <taxon>Cytophagia</taxon>
        <taxon>Cytophagales</taxon>
        <taxon>Marivirgaceae</taxon>
        <taxon>Marivirga</taxon>
    </lineage>
</organism>
<gene>
    <name evidence="1" type="ORF">QYS48_26940</name>
</gene>